<sequence>MSSPTVPFGKEFKAKYFPLEVSSNHVNHGSYGAVPTTVVETMQEYFMKDVSFPDRFTYAEQPKEMVKSLKLVANLLNTDYKNTAFVNNATSGANVVLRSYPFQKGDIILVTSTIYDSCLHTVEYVAERYELEIQVVDLEFPLSDAEIVDRFEAVFKKSTKPIKLCFFDTIISMPGIKLPFTEIVSLCKKYNCLSCVDGAHSIGMIPIDLEKINPDFYFSNLHKWLYVPRGFAVMYVKPEHQQFIEPFPISHAYGPDVQFFEKFIFSGSNDFSRFFCVEKAIEFRNEVCGGEDNIREYCQSLAKKIGEYFGKDRVIDNEEGTLVTSLINIKVPLTSEQHQLLAKRKNDAAYWKKVRCFFWDRLLKDHKTYLMLGWHNDMFYIRFSCQIYNELEDYISAYDAFEKVFAEFAKSSLLLE</sequence>
<dbReference type="Pfam" id="PF00266">
    <property type="entry name" value="Aminotran_5"/>
    <property type="match status" value="1"/>
</dbReference>
<evidence type="ECO:0000313" key="3">
    <source>
        <dbReference type="EMBL" id="ODV86442.1"/>
    </source>
</evidence>
<dbReference type="PANTHER" id="PTHR43092:SF2">
    <property type="entry name" value="HERCYNYLCYSTEINE SULFOXIDE LYASE"/>
    <property type="match status" value="1"/>
</dbReference>
<keyword evidence="1" id="KW-0663">Pyridoxal phosphate</keyword>
<dbReference type="InterPro" id="IPR015424">
    <property type="entry name" value="PyrdxlP-dep_Trfase"/>
</dbReference>
<evidence type="ECO:0000313" key="4">
    <source>
        <dbReference type="Proteomes" id="UP000094801"/>
    </source>
</evidence>
<keyword evidence="4" id="KW-1185">Reference proteome</keyword>
<evidence type="ECO:0000259" key="2">
    <source>
        <dbReference type="Pfam" id="PF00266"/>
    </source>
</evidence>
<dbReference type="InterPro" id="IPR015421">
    <property type="entry name" value="PyrdxlP-dep_Trfase_major"/>
</dbReference>
<dbReference type="Gene3D" id="3.40.640.10">
    <property type="entry name" value="Type I PLP-dependent aspartate aminotransferase-like (Major domain)"/>
    <property type="match status" value="1"/>
</dbReference>
<dbReference type="EMBL" id="KV453850">
    <property type="protein sequence ID" value="ODV86442.1"/>
    <property type="molecule type" value="Genomic_DNA"/>
</dbReference>
<dbReference type="STRING" id="983967.A0A1E4T3Z4"/>
<organism evidence="3 4">
    <name type="scientific">[Candida] arabinofermentans NRRL YB-2248</name>
    <dbReference type="NCBI Taxonomy" id="983967"/>
    <lineage>
        <taxon>Eukaryota</taxon>
        <taxon>Fungi</taxon>
        <taxon>Dikarya</taxon>
        <taxon>Ascomycota</taxon>
        <taxon>Saccharomycotina</taxon>
        <taxon>Pichiomycetes</taxon>
        <taxon>Pichiales</taxon>
        <taxon>Pichiaceae</taxon>
        <taxon>Ogataea</taxon>
        <taxon>Ogataea/Candida clade</taxon>
    </lineage>
</organism>
<dbReference type="Gene3D" id="3.90.1150.10">
    <property type="entry name" value="Aspartate Aminotransferase, domain 1"/>
    <property type="match status" value="1"/>
</dbReference>
<dbReference type="Proteomes" id="UP000094801">
    <property type="component" value="Unassembled WGS sequence"/>
</dbReference>
<feature type="domain" description="Aminotransferase class V" evidence="2">
    <location>
        <begin position="34"/>
        <end position="305"/>
    </location>
</feature>
<evidence type="ECO:0000256" key="1">
    <source>
        <dbReference type="ARBA" id="ARBA00022898"/>
    </source>
</evidence>
<dbReference type="InterPro" id="IPR000192">
    <property type="entry name" value="Aminotrans_V_dom"/>
</dbReference>
<name>A0A1E4T3Z4_9ASCO</name>
<protein>
    <recommendedName>
        <fullName evidence="2">Aminotransferase class V domain-containing protein</fullName>
    </recommendedName>
</protein>
<gene>
    <name evidence="3" type="ORF">CANARDRAFT_6914</name>
</gene>
<dbReference type="PANTHER" id="PTHR43092">
    <property type="entry name" value="L-CYSTEINE DESULFHYDRASE"/>
    <property type="match status" value="1"/>
</dbReference>
<accession>A0A1E4T3Z4</accession>
<proteinExistence type="predicted"/>
<dbReference type="InterPro" id="IPR015422">
    <property type="entry name" value="PyrdxlP-dep_Trfase_small"/>
</dbReference>
<dbReference type="SUPFAM" id="SSF53383">
    <property type="entry name" value="PLP-dependent transferases"/>
    <property type="match status" value="1"/>
</dbReference>
<dbReference type="OrthoDB" id="5978656at2759"/>
<reference evidence="4" key="1">
    <citation type="submission" date="2016-04" db="EMBL/GenBank/DDBJ databases">
        <title>Comparative genomics of biotechnologically important yeasts.</title>
        <authorList>
            <consortium name="DOE Joint Genome Institute"/>
            <person name="Riley R."/>
            <person name="Haridas S."/>
            <person name="Wolfe K.H."/>
            <person name="Lopes M.R."/>
            <person name="Hittinger C.T."/>
            <person name="Goker M."/>
            <person name="Salamov A."/>
            <person name="Wisecaver J."/>
            <person name="Long T.M."/>
            <person name="Aerts A.L."/>
            <person name="Barry K."/>
            <person name="Choi C."/>
            <person name="Clum A."/>
            <person name="Coughlan A.Y."/>
            <person name="Deshpande S."/>
            <person name="Douglass A.P."/>
            <person name="Hanson S.J."/>
            <person name="Klenk H.-P."/>
            <person name="Labutti K."/>
            <person name="Lapidus A."/>
            <person name="Lindquist E."/>
            <person name="Lipzen A."/>
            <person name="Meier-Kolthoff J.P."/>
            <person name="Ohm R.A."/>
            <person name="Otillar R.P."/>
            <person name="Pangilinan J."/>
            <person name="Peng Y."/>
            <person name="Rokas A."/>
            <person name="Rosa C.A."/>
            <person name="Scheuner C."/>
            <person name="Sibirny A.A."/>
            <person name="Slot J.C."/>
            <person name="Stielow J.B."/>
            <person name="Sun H."/>
            <person name="Kurtzman C.P."/>
            <person name="Blackwell M."/>
            <person name="Grigoriev I.V."/>
            <person name="Jeffries T.W."/>
        </authorList>
    </citation>
    <scope>NUCLEOTIDE SEQUENCE [LARGE SCALE GENOMIC DNA]</scope>
    <source>
        <strain evidence="4">NRRL YB-2248</strain>
    </source>
</reference>
<dbReference type="AlphaFoldDB" id="A0A1E4T3Z4"/>